<dbReference type="Proteomes" id="UP001500909">
    <property type="component" value="Unassembled WGS sequence"/>
</dbReference>
<reference evidence="2 3" key="1">
    <citation type="journal article" date="2019" name="Int. J. Syst. Evol. Microbiol.">
        <title>The Global Catalogue of Microorganisms (GCM) 10K type strain sequencing project: providing services to taxonomists for standard genome sequencing and annotation.</title>
        <authorList>
            <consortium name="The Broad Institute Genomics Platform"/>
            <consortium name="The Broad Institute Genome Sequencing Center for Infectious Disease"/>
            <person name="Wu L."/>
            <person name="Ma J."/>
        </authorList>
    </citation>
    <scope>NUCLEOTIDE SEQUENCE [LARGE SCALE GENOMIC DNA]</scope>
    <source>
        <strain evidence="2 3">JCM 4805</strain>
    </source>
</reference>
<comment type="caution">
    <text evidence="2">The sequence shown here is derived from an EMBL/GenBank/DDBJ whole genome shotgun (WGS) entry which is preliminary data.</text>
</comment>
<feature type="region of interest" description="Disordered" evidence="1">
    <location>
        <begin position="29"/>
        <end position="49"/>
    </location>
</feature>
<gene>
    <name evidence="2" type="ORF">GCM10010361_72300</name>
</gene>
<proteinExistence type="predicted"/>
<dbReference type="EMBL" id="BAAABY010000057">
    <property type="protein sequence ID" value="GAA0496392.1"/>
    <property type="molecule type" value="Genomic_DNA"/>
</dbReference>
<sequence length="98" mass="11161">MPQRIAGLFVAALRWLLPAPERHRTAAVCPEASPHRTHHPRPAHVSGEVHQQAELTWDLPLVRPYLLAHERRQEERRRLDGGALAAWRNGQYVAEVIA</sequence>
<organism evidence="2 3">
    <name type="scientific">Streptomyces olivaceiscleroticus</name>
    <dbReference type="NCBI Taxonomy" id="68245"/>
    <lineage>
        <taxon>Bacteria</taxon>
        <taxon>Bacillati</taxon>
        <taxon>Actinomycetota</taxon>
        <taxon>Actinomycetes</taxon>
        <taxon>Kitasatosporales</taxon>
        <taxon>Streptomycetaceae</taxon>
        <taxon>Streptomyces</taxon>
    </lineage>
</organism>
<evidence type="ECO:0000313" key="2">
    <source>
        <dbReference type="EMBL" id="GAA0496392.1"/>
    </source>
</evidence>
<evidence type="ECO:0000313" key="3">
    <source>
        <dbReference type="Proteomes" id="UP001500909"/>
    </source>
</evidence>
<accession>A0ABN1BFM2</accession>
<dbReference type="RefSeq" id="WP_346099740.1">
    <property type="nucleotide sequence ID" value="NZ_BAAABY010000057.1"/>
</dbReference>
<name>A0ABN1BFM2_9ACTN</name>
<keyword evidence="3" id="KW-1185">Reference proteome</keyword>
<protein>
    <submittedName>
        <fullName evidence="2">Uncharacterized protein</fullName>
    </submittedName>
</protein>
<evidence type="ECO:0000256" key="1">
    <source>
        <dbReference type="SAM" id="MobiDB-lite"/>
    </source>
</evidence>